<protein>
    <submittedName>
        <fullName evidence="2">Uncharacterized protein</fullName>
    </submittedName>
</protein>
<name>A0A8W8P0X7_MAGGI</name>
<organism evidence="2 3">
    <name type="scientific">Magallana gigas</name>
    <name type="common">Pacific oyster</name>
    <name type="synonym">Crassostrea gigas</name>
    <dbReference type="NCBI Taxonomy" id="29159"/>
    <lineage>
        <taxon>Eukaryota</taxon>
        <taxon>Metazoa</taxon>
        <taxon>Spiralia</taxon>
        <taxon>Lophotrochozoa</taxon>
        <taxon>Mollusca</taxon>
        <taxon>Bivalvia</taxon>
        <taxon>Autobranchia</taxon>
        <taxon>Pteriomorphia</taxon>
        <taxon>Ostreida</taxon>
        <taxon>Ostreoidea</taxon>
        <taxon>Ostreidae</taxon>
        <taxon>Magallana</taxon>
    </lineage>
</organism>
<feature type="compositionally biased region" description="Basic and acidic residues" evidence="1">
    <location>
        <begin position="23"/>
        <end position="33"/>
    </location>
</feature>
<feature type="compositionally biased region" description="Basic and acidic residues" evidence="1">
    <location>
        <begin position="63"/>
        <end position="75"/>
    </location>
</feature>
<dbReference type="AlphaFoldDB" id="A0A8W8P0X7"/>
<feature type="compositionally biased region" description="Basic and acidic residues" evidence="1">
    <location>
        <begin position="144"/>
        <end position="178"/>
    </location>
</feature>
<feature type="region of interest" description="Disordered" evidence="1">
    <location>
        <begin position="1"/>
        <end position="268"/>
    </location>
</feature>
<proteinExistence type="predicted"/>
<feature type="compositionally biased region" description="Acidic residues" evidence="1">
    <location>
        <begin position="89"/>
        <end position="117"/>
    </location>
</feature>
<sequence>MSSRDKSLLSEAEGGVPTQQDTSSRDEAEHDPISKAPSRRSSHSNINLKESRQSTKHSLRKSHLSDKSRGLDKQSRQSTHFSFRPNVDDASEEDGEIEEEINQDSRDYEDDFEEDQDQERRGSSFEFEDKMASRARSLPIGQHLLEDVDTSRNVDSAPDKMRRRGSVREGRRNSEAEARITSGAMSAPPAVEPEESPQPKKEEIRKLSGVRSPLGSPRSQDLGTHPHKTHSQHKYALPIQEISEASSHESGRSRHGSVHTPESGHKDAWLTQGVTLAQGRVILSTTPREGVMRDLPPSQESAVDNVKTMLEEENLSSMQQRTLESVRSALQKISADPVLTDVELERTLTIISLASQLTEESLQLGVLPDTMFEQFADINSRAMSDLGISEDDFRLSETHNPPMELLRPLTRYSLNTRDEVPHIIPPPTAMHLLTLSLITKTMKNLSSEESQLNSRKSMQFLVKY</sequence>
<feature type="compositionally biased region" description="Basic and acidic residues" evidence="1">
    <location>
        <begin position="118"/>
        <end position="132"/>
    </location>
</feature>
<dbReference type="EnsemblMetazoa" id="G9849.1">
    <property type="protein sequence ID" value="G9849.1:cds"/>
    <property type="gene ID" value="G9849"/>
</dbReference>
<evidence type="ECO:0000313" key="3">
    <source>
        <dbReference type="Proteomes" id="UP000005408"/>
    </source>
</evidence>
<reference evidence="2" key="1">
    <citation type="submission" date="2022-08" db="UniProtKB">
        <authorList>
            <consortium name="EnsemblMetazoa"/>
        </authorList>
    </citation>
    <scope>IDENTIFICATION</scope>
    <source>
        <strain evidence="2">05x7-T-G4-1.051#20</strain>
    </source>
</reference>
<evidence type="ECO:0000313" key="2">
    <source>
        <dbReference type="EnsemblMetazoa" id="G9849.1:cds"/>
    </source>
</evidence>
<evidence type="ECO:0000256" key="1">
    <source>
        <dbReference type="SAM" id="MobiDB-lite"/>
    </source>
</evidence>
<keyword evidence="3" id="KW-1185">Reference proteome</keyword>
<feature type="compositionally biased region" description="Basic and acidic residues" evidence="1">
    <location>
        <begin position="197"/>
        <end position="206"/>
    </location>
</feature>
<dbReference type="Proteomes" id="UP000005408">
    <property type="component" value="Unassembled WGS sequence"/>
</dbReference>
<accession>A0A8W8P0X7</accession>